<protein>
    <submittedName>
        <fullName evidence="1">Uncharacterized protein</fullName>
    </submittedName>
</protein>
<evidence type="ECO:0000313" key="1">
    <source>
        <dbReference type="EMBL" id="AOW05426.1"/>
    </source>
</evidence>
<dbReference type="EMBL" id="CP017557">
    <property type="protein sequence ID" value="AOW05426.1"/>
    <property type="molecule type" value="Genomic_DNA"/>
</dbReference>
<accession>A0A1D8NIF3</accession>
<dbReference type="AlphaFoldDB" id="A0A1D8NIF3"/>
<reference evidence="1 2" key="1">
    <citation type="journal article" date="2016" name="PLoS ONE">
        <title>Sequence Assembly of Yarrowia lipolytica Strain W29/CLIB89 Shows Transposable Element Diversity.</title>
        <authorList>
            <person name="Magnan C."/>
            <person name="Yu J."/>
            <person name="Chang I."/>
            <person name="Jahn E."/>
            <person name="Kanomata Y."/>
            <person name="Wu J."/>
            <person name="Zeller M."/>
            <person name="Oakes M."/>
            <person name="Baldi P."/>
            <person name="Sandmeyer S."/>
        </authorList>
    </citation>
    <scope>NUCLEOTIDE SEQUENCE [LARGE SCALE GENOMIC DNA]</scope>
    <source>
        <strain evidence="2">CLIB89(W29)</strain>
    </source>
</reference>
<gene>
    <name evidence="1" type="ORF">YALI1_E17773g</name>
</gene>
<evidence type="ECO:0000313" key="2">
    <source>
        <dbReference type="Proteomes" id="UP000182444"/>
    </source>
</evidence>
<dbReference type="RefSeq" id="XP_068139102.1">
    <property type="nucleotide sequence ID" value="XM_068283001.1"/>
</dbReference>
<organism evidence="1 2">
    <name type="scientific">Yarrowia lipolytica</name>
    <name type="common">Candida lipolytica</name>
    <dbReference type="NCBI Taxonomy" id="4952"/>
    <lineage>
        <taxon>Eukaryota</taxon>
        <taxon>Fungi</taxon>
        <taxon>Dikarya</taxon>
        <taxon>Ascomycota</taxon>
        <taxon>Saccharomycotina</taxon>
        <taxon>Dipodascomycetes</taxon>
        <taxon>Dipodascales</taxon>
        <taxon>Dipodascales incertae sedis</taxon>
        <taxon>Yarrowia</taxon>
    </lineage>
</organism>
<name>A0A1D8NIF3_YARLL</name>
<sequence>MERQLYQLFSSPKYFYLAVVSILKTSSPASSKCYHGRLRRSLNSGVRLSACPKRKDCPGNAYKMRGDSTRGSHRVEGHKQCGAAIRGIRRGARVIVLAGCLVRVKFGVENKTSFRDRSTGGSRSFWYLAFHSVPDISDYLRAEIGKGLTKYRRTTQRKRTPSEHVMP</sequence>
<dbReference type="VEuPathDB" id="FungiDB:YALI1_E17773g"/>
<dbReference type="GeneID" id="94583608"/>
<proteinExistence type="predicted"/>
<dbReference type="Proteomes" id="UP000182444">
    <property type="component" value="Chromosome 1E"/>
</dbReference>